<dbReference type="SMART" id="SM00086">
    <property type="entry name" value="PAC"/>
    <property type="match status" value="2"/>
</dbReference>
<dbReference type="InterPro" id="IPR001610">
    <property type="entry name" value="PAC"/>
</dbReference>
<feature type="domain" description="PAS" evidence="17">
    <location>
        <begin position="134"/>
        <end position="204"/>
    </location>
</feature>
<feature type="domain" description="PAS" evidence="17">
    <location>
        <begin position="8"/>
        <end position="77"/>
    </location>
</feature>
<evidence type="ECO:0000256" key="3">
    <source>
        <dbReference type="ARBA" id="ARBA00022543"/>
    </source>
</evidence>
<keyword evidence="4" id="KW-0597">Phosphoprotein</keyword>
<dbReference type="PROSITE" id="PS50112">
    <property type="entry name" value="PAS"/>
    <property type="match status" value="2"/>
</dbReference>
<gene>
    <name evidence="19" type="ORF">K3181_01830</name>
</gene>
<keyword evidence="15" id="KW-0675">Receptor</keyword>
<evidence type="ECO:0000256" key="10">
    <source>
        <dbReference type="ARBA" id="ARBA00022741"/>
    </source>
</evidence>
<comment type="catalytic activity">
    <reaction evidence="1">
        <text>ATP + protein L-histidine = ADP + protein N-phospho-L-histidine.</text>
        <dbReference type="EC" id="2.7.13.3"/>
    </reaction>
</comment>
<evidence type="ECO:0000256" key="14">
    <source>
        <dbReference type="ARBA" id="ARBA00023026"/>
    </source>
</evidence>
<comment type="caution">
    <text evidence="19">The sequence shown here is derived from an EMBL/GenBank/DDBJ whole genome shotgun (WGS) entry which is preliminary data.</text>
</comment>
<keyword evidence="7" id="KW-0288">FMN</keyword>
<keyword evidence="11" id="KW-0418">Kinase</keyword>
<evidence type="ECO:0000256" key="11">
    <source>
        <dbReference type="ARBA" id="ARBA00022777"/>
    </source>
</evidence>
<keyword evidence="16" id="KW-0175">Coiled coil</keyword>
<evidence type="ECO:0000256" key="12">
    <source>
        <dbReference type="ARBA" id="ARBA00022840"/>
    </source>
</evidence>
<evidence type="ECO:0000256" key="4">
    <source>
        <dbReference type="ARBA" id="ARBA00022553"/>
    </source>
</evidence>
<dbReference type="NCBIfam" id="TIGR00229">
    <property type="entry name" value="sensory_box"/>
    <property type="match status" value="2"/>
</dbReference>
<proteinExistence type="predicted"/>
<evidence type="ECO:0000259" key="17">
    <source>
        <dbReference type="PROSITE" id="PS50112"/>
    </source>
</evidence>
<dbReference type="SUPFAM" id="SSF55874">
    <property type="entry name" value="ATPase domain of HSP90 chaperone/DNA topoisomerase II/histidine kinase"/>
    <property type="match status" value="1"/>
</dbReference>
<evidence type="ECO:0000259" key="18">
    <source>
        <dbReference type="PROSITE" id="PS50113"/>
    </source>
</evidence>
<dbReference type="PANTHER" id="PTHR41523:SF7">
    <property type="entry name" value="HISTIDINE KINASE"/>
    <property type="match status" value="1"/>
</dbReference>
<dbReference type="InterPro" id="IPR035965">
    <property type="entry name" value="PAS-like_dom_sf"/>
</dbReference>
<protein>
    <recommendedName>
        <fullName evidence="2">histidine kinase</fullName>
        <ecNumber evidence="2">2.7.13.3</ecNumber>
    </recommendedName>
</protein>
<dbReference type="Gene3D" id="3.30.450.20">
    <property type="entry name" value="PAS domain"/>
    <property type="match status" value="2"/>
</dbReference>
<evidence type="ECO:0000313" key="20">
    <source>
        <dbReference type="Proteomes" id="UP000782554"/>
    </source>
</evidence>
<dbReference type="EMBL" id="JAIGNU010000001">
    <property type="protein sequence ID" value="MBX7500182.1"/>
    <property type="molecule type" value="Genomic_DNA"/>
</dbReference>
<keyword evidence="10" id="KW-0547">Nucleotide-binding</keyword>
<feature type="domain" description="PAC" evidence="18">
    <location>
        <begin position="81"/>
        <end position="133"/>
    </location>
</feature>
<keyword evidence="14" id="KW-0843">Virulence</keyword>
<keyword evidence="13" id="KW-0157">Chromophore</keyword>
<keyword evidence="9" id="KW-0677">Repeat</keyword>
<dbReference type="PROSITE" id="PS50113">
    <property type="entry name" value="PAC"/>
    <property type="match status" value="2"/>
</dbReference>
<evidence type="ECO:0000256" key="8">
    <source>
        <dbReference type="ARBA" id="ARBA00022679"/>
    </source>
</evidence>
<reference evidence="19 20" key="1">
    <citation type="submission" date="2021-08" db="EMBL/GenBank/DDBJ databases">
        <title>Comparative Genomics Analysis of the Genus Qipengyuania Reveals Extensive Genetic Diversity and Metabolic Versatility, Including the Description of Fifteen Novel Species.</title>
        <authorList>
            <person name="Liu Y."/>
        </authorList>
    </citation>
    <scope>NUCLEOTIDE SEQUENCE [LARGE SCALE GENOMIC DNA]</scope>
    <source>
        <strain evidence="19 20">YG27</strain>
    </source>
</reference>
<evidence type="ECO:0000313" key="19">
    <source>
        <dbReference type="EMBL" id="MBX7500182.1"/>
    </source>
</evidence>
<dbReference type="Gene3D" id="3.30.565.10">
    <property type="entry name" value="Histidine kinase-like ATPase, C-terminal domain"/>
    <property type="match status" value="1"/>
</dbReference>
<evidence type="ECO:0000256" key="16">
    <source>
        <dbReference type="SAM" id="Coils"/>
    </source>
</evidence>
<dbReference type="EC" id="2.7.13.3" evidence="2"/>
<feature type="domain" description="PAC" evidence="18">
    <location>
        <begin position="205"/>
        <end position="259"/>
    </location>
</feature>
<dbReference type="SUPFAM" id="SSF55785">
    <property type="entry name" value="PYP-like sensor domain (PAS domain)"/>
    <property type="match status" value="2"/>
</dbReference>
<dbReference type="PANTHER" id="PTHR41523">
    <property type="entry name" value="TWO-COMPONENT SYSTEM SENSOR PROTEIN"/>
    <property type="match status" value="1"/>
</dbReference>
<dbReference type="Proteomes" id="UP000782554">
    <property type="component" value="Unassembled WGS sequence"/>
</dbReference>
<keyword evidence="3" id="KW-0600">Photoreceptor protein</keyword>
<keyword evidence="12" id="KW-0067">ATP-binding</keyword>
<dbReference type="InterPro" id="IPR000014">
    <property type="entry name" value="PAS"/>
</dbReference>
<dbReference type="InterPro" id="IPR036890">
    <property type="entry name" value="HATPase_C_sf"/>
</dbReference>
<evidence type="ECO:0000256" key="5">
    <source>
        <dbReference type="ARBA" id="ARBA00022606"/>
    </source>
</evidence>
<dbReference type="Pfam" id="PF08447">
    <property type="entry name" value="PAS_3"/>
    <property type="match status" value="1"/>
</dbReference>
<evidence type="ECO:0000256" key="2">
    <source>
        <dbReference type="ARBA" id="ARBA00012438"/>
    </source>
</evidence>
<dbReference type="Pfam" id="PF07536">
    <property type="entry name" value="HWE_HK"/>
    <property type="match status" value="1"/>
</dbReference>
<dbReference type="InterPro" id="IPR013767">
    <property type="entry name" value="PAS_fold"/>
</dbReference>
<name>A0ABS7JRB2_9SPHN</name>
<dbReference type="InterPro" id="IPR011102">
    <property type="entry name" value="Sig_transdc_His_kinase_HWE"/>
</dbReference>
<accession>A0ABS7JRB2</accession>
<keyword evidence="20" id="KW-1185">Reference proteome</keyword>
<keyword evidence="5" id="KW-0716">Sensory transduction</keyword>
<keyword evidence="6" id="KW-0285">Flavoprotein</keyword>
<evidence type="ECO:0000256" key="9">
    <source>
        <dbReference type="ARBA" id="ARBA00022737"/>
    </source>
</evidence>
<organism evidence="19 20">
    <name type="scientific">Qipengyuania mesophila</name>
    <dbReference type="NCBI Taxonomy" id="2867246"/>
    <lineage>
        <taxon>Bacteria</taxon>
        <taxon>Pseudomonadati</taxon>
        <taxon>Pseudomonadota</taxon>
        <taxon>Alphaproteobacteria</taxon>
        <taxon>Sphingomonadales</taxon>
        <taxon>Erythrobacteraceae</taxon>
        <taxon>Qipengyuania</taxon>
    </lineage>
</organism>
<dbReference type="SMART" id="SM00911">
    <property type="entry name" value="HWE_HK"/>
    <property type="match status" value="1"/>
</dbReference>
<feature type="coiled-coil region" evidence="16">
    <location>
        <begin position="117"/>
        <end position="144"/>
    </location>
</feature>
<evidence type="ECO:0000256" key="7">
    <source>
        <dbReference type="ARBA" id="ARBA00022643"/>
    </source>
</evidence>
<dbReference type="RefSeq" id="WP_221600261.1">
    <property type="nucleotide sequence ID" value="NZ_JAIGNU010000001.1"/>
</dbReference>
<dbReference type="InterPro" id="IPR000700">
    <property type="entry name" value="PAS-assoc_C"/>
</dbReference>
<dbReference type="Pfam" id="PF00989">
    <property type="entry name" value="PAS"/>
    <property type="match status" value="1"/>
</dbReference>
<dbReference type="SMART" id="SM00091">
    <property type="entry name" value="PAS"/>
    <property type="match status" value="2"/>
</dbReference>
<evidence type="ECO:0000256" key="6">
    <source>
        <dbReference type="ARBA" id="ARBA00022630"/>
    </source>
</evidence>
<evidence type="ECO:0000256" key="1">
    <source>
        <dbReference type="ARBA" id="ARBA00000085"/>
    </source>
</evidence>
<keyword evidence="8" id="KW-0808">Transferase</keyword>
<dbReference type="InterPro" id="IPR013655">
    <property type="entry name" value="PAS_fold_3"/>
</dbReference>
<evidence type="ECO:0000256" key="15">
    <source>
        <dbReference type="ARBA" id="ARBA00023170"/>
    </source>
</evidence>
<dbReference type="CDD" id="cd00130">
    <property type="entry name" value="PAS"/>
    <property type="match status" value="2"/>
</dbReference>
<sequence>MDRDRASGDAQLAAIVQHSSDAIVSKDLDGVVRSWNAAAERLFGWTAEEIVGQSIRRVIPEDRQDEEDAILARIRAGEIVPKFETLRLHKDGAAIPLAITVSPIRDAEGRVVGASKIANDLREMTDLRRELRESQRQFEALAQNIPQLAWMADSKGWIYWYNQRWYDYTGTTLEEMQGWGWKAVHHPDHIDRVVERIQHAWDTGEDWEDTFPLRGTDGEFRWFLSRASALKDDAGNVILWCGTNTDITEQRESNERIRLLMDEVNHRARNILATIQAIVRQTMRGADSDMVAALDRRIEALSANHDLLSDQNWSGVLLRDLVVSQVSHVGGLADGRIELSGPDHLRLQPRPAEALGLAIHELATNAMKYGALSEAEGRVAVSWSVEGRGAEAIFRMEWRESGGPPVEPPTRTGFGSVIIARNPQMALRGAVEWRPEPDGVVWTVSAPADGVVLG</sequence>
<evidence type="ECO:0000256" key="13">
    <source>
        <dbReference type="ARBA" id="ARBA00022991"/>
    </source>
</evidence>